<sequence>MIERIERFVDLVGRATSWLALAIVLLMATNVVLRYLFSYGSVWSQELEWHLLTPLIVFGIAYALLKGEHVRVDVLYTHFTPRNKALVNIVSALLCLLISLAIIWLSIKYVQQAYVIDEKSADPGGLTHRWVLKGLIPLGFVLLALQSFAEILKSWAQFRSAA</sequence>
<evidence type="ECO:0000313" key="11">
    <source>
        <dbReference type="EMBL" id="QJR16941.1"/>
    </source>
</evidence>
<accession>A0A6M4HBI6</accession>
<evidence type="ECO:0000256" key="3">
    <source>
        <dbReference type="ARBA" id="ARBA00022475"/>
    </source>
</evidence>
<dbReference type="Pfam" id="PF04290">
    <property type="entry name" value="DctQ"/>
    <property type="match status" value="1"/>
</dbReference>
<feature type="transmembrane region" description="Helical" evidence="9">
    <location>
        <begin position="12"/>
        <end position="37"/>
    </location>
</feature>
<dbReference type="RefSeq" id="WP_212758141.1">
    <property type="nucleotide sequence ID" value="NZ_CP053073.1"/>
</dbReference>
<comment type="subunit">
    <text evidence="9">The complex comprises the extracytoplasmic solute receptor protein and the two transmembrane proteins.</text>
</comment>
<comment type="function">
    <text evidence="9">Part of the tripartite ATP-independent periplasmic (TRAP) transport system.</text>
</comment>
<dbReference type="PANTHER" id="PTHR35011:SF4">
    <property type="entry name" value="SLL1102 PROTEIN"/>
    <property type="match status" value="1"/>
</dbReference>
<evidence type="ECO:0000256" key="4">
    <source>
        <dbReference type="ARBA" id="ARBA00022519"/>
    </source>
</evidence>
<keyword evidence="5 9" id="KW-0812">Transmembrane</keyword>
<keyword evidence="7 9" id="KW-0472">Membrane</keyword>
<feature type="domain" description="Tripartite ATP-independent periplasmic transporters DctQ component" evidence="10">
    <location>
        <begin position="23"/>
        <end position="155"/>
    </location>
</feature>
<feature type="transmembrane region" description="Helical" evidence="9">
    <location>
        <begin position="130"/>
        <end position="149"/>
    </location>
</feature>
<evidence type="ECO:0000256" key="9">
    <source>
        <dbReference type="RuleBase" id="RU369079"/>
    </source>
</evidence>
<evidence type="ECO:0000256" key="6">
    <source>
        <dbReference type="ARBA" id="ARBA00022989"/>
    </source>
</evidence>
<dbReference type="EMBL" id="CP053073">
    <property type="protein sequence ID" value="QJR16941.1"/>
    <property type="molecule type" value="Genomic_DNA"/>
</dbReference>
<keyword evidence="4 9" id="KW-0997">Cell inner membrane</keyword>
<dbReference type="PANTHER" id="PTHR35011">
    <property type="entry name" value="2,3-DIKETO-L-GULONATE TRAP TRANSPORTER SMALL PERMEASE PROTEIN YIAM"/>
    <property type="match status" value="1"/>
</dbReference>
<protein>
    <recommendedName>
        <fullName evidence="9">TRAP transporter small permease protein</fullName>
    </recommendedName>
</protein>
<keyword evidence="2 9" id="KW-0813">Transport</keyword>
<evidence type="ECO:0000259" key="10">
    <source>
        <dbReference type="Pfam" id="PF04290"/>
    </source>
</evidence>
<dbReference type="InterPro" id="IPR007387">
    <property type="entry name" value="TRAP_DctQ"/>
</dbReference>
<dbReference type="InParanoid" id="A0A6M4HBI6"/>
<dbReference type="InterPro" id="IPR055348">
    <property type="entry name" value="DctQ"/>
</dbReference>
<reference evidence="11 12" key="1">
    <citation type="submission" date="2020-04" db="EMBL/GenBank/DDBJ databases">
        <title>Usitatibacter rugosus gen. nov., sp. nov. and Usitatibacter palustris sp. nov., novel members of Usitatibacteraceae fam. nov. within the order Nitrosomonadales isolated from soil.</title>
        <authorList>
            <person name="Huber K.J."/>
            <person name="Neumann-Schaal M."/>
            <person name="Geppert A."/>
            <person name="Luckner M."/>
            <person name="Wanner G."/>
            <person name="Overmann J."/>
        </authorList>
    </citation>
    <scope>NUCLEOTIDE SEQUENCE [LARGE SCALE GENOMIC DNA]</scope>
    <source>
        <strain evidence="11 12">Swamp67</strain>
    </source>
</reference>
<evidence type="ECO:0000256" key="5">
    <source>
        <dbReference type="ARBA" id="ARBA00022692"/>
    </source>
</evidence>
<comment type="subcellular location">
    <subcellularLocation>
        <location evidence="1 9">Cell inner membrane</location>
        <topology evidence="1 9">Multi-pass membrane protein</topology>
    </subcellularLocation>
</comment>
<keyword evidence="12" id="KW-1185">Reference proteome</keyword>
<name>A0A6M4HBI6_9PROT</name>
<dbReference type="Proteomes" id="UP000503096">
    <property type="component" value="Chromosome"/>
</dbReference>
<keyword evidence="3" id="KW-1003">Cell membrane</keyword>
<keyword evidence="6 9" id="KW-1133">Transmembrane helix</keyword>
<evidence type="ECO:0000256" key="2">
    <source>
        <dbReference type="ARBA" id="ARBA00022448"/>
    </source>
</evidence>
<dbReference type="GO" id="GO:0022857">
    <property type="term" value="F:transmembrane transporter activity"/>
    <property type="evidence" value="ECO:0007669"/>
    <property type="project" value="UniProtKB-UniRule"/>
</dbReference>
<organism evidence="11 12">
    <name type="scientific">Usitatibacter palustris</name>
    <dbReference type="NCBI Taxonomy" id="2732487"/>
    <lineage>
        <taxon>Bacteria</taxon>
        <taxon>Pseudomonadati</taxon>
        <taxon>Pseudomonadota</taxon>
        <taxon>Betaproteobacteria</taxon>
        <taxon>Nitrosomonadales</taxon>
        <taxon>Usitatibacteraceae</taxon>
        <taxon>Usitatibacter</taxon>
    </lineage>
</organism>
<evidence type="ECO:0000256" key="7">
    <source>
        <dbReference type="ARBA" id="ARBA00023136"/>
    </source>
</evidence>
<dbReference type="GO" id="GO:0005886">
    <property type="term" value="C:plasma membrane"/>
    <property type="evidence" value="ECO:0007669"/>
    <property type="project" value="UniProtKB-SubCell"/>
</dbReference>
<feature type="transmembrane region" description="Helical" evidence="9">
    <location>
        <begin position="86"/>
        <end position="110"/>
    </location>
</feature>
<dbReference type="KEGG" id="upl:DSM104440_03778"/>
<proteinExistence type="inferred from homology"/>
<evidence type="ECO:0000256" key="8">
    <source>
        <dbReference type="ARBA" id="ARBA00038436"/>
    </source>
</evidence>
<feature type="transmembrane region" description="Helical" evidence="9">
    <location>
        <begin position="49"/>
        <end position="65"/>
    </location>
</feature>
<evidence type="ECO:0000313" key="12">
    <source>
        <dbReference type="Proteomes" id="UP000503096"/>
    </source>
</evidence>
<evidence type="ECO:0000256" key="1">
    <source>
        <dbReference type="ARBA" id="ARBA00004429"/>
    </source>
</evidence>
<dbReference type="AlphaFoldDB" id="A0A6M4HBI6"/>
<gene>
    <name evidence="11" type="ORF">DSM104440_03778</name>
</gene>
<comment type="similarity">
    <text evidence="8 9">Belongs to the TRAP transporter small permease family.</text>
</comment>